<sequence>MEKCFVIQPFDNDKFDKKFADIFEPAIIKAGFDAYRIDKDLSVRIPIDEIEKGISESAICFAEITADTKQEKTGFYQINSYFGFVG</sequence>
<protein>
    <submittedName>
        <fullName evidence="1">Uncharacterized protein</fullName>
    </submittedName>
</protein>
<proteinExistence type="predicted"/>
<comment type="caution">
    <text evidence="1">The sequence shown here is derived from an EMBL/GenBank/DDBJ whole genome shotgun (WGS) entry which is preliminary data.</text>
</comment>
<name>A0ABW6AH96_9BACT</name>
<evidence type="ECO:0000313" key="2">
    <source>
        <dbReference type="Proteomes" id="UP001597512"/>
    </source>
</evidence>
<reference evidence="2" key="1">
    <citation type="journal article" date="2019" name="Int. J. Syst. Evol. Microbiol.">
        <title>The Global Catalogue of Microorganisms (GCM) 10K type strain sequencing project: providing services to taxonomists for standard genome sequencing and annotation.</title>
        <authorList>
            <consortium name="The Broad Institute Genomics Platform"/>
            <consortium name="The Broad Institute Genome Sequencing Center for Infectious Disease"/>
            <person name="Wu L."/>
            <person name="Ma J."/>
        </authorList>
    </citation>
    <scope>NUCLEOTIDE SEQUENCE [LARGE SCALE GENOMIC DNA]</scope>
    <source>
        <strain evidence="2">KCTC 52490</strain>
    </source>
</reference>
<dbReference type="RefSeq" id="WP_381498850.1">
    <property type="nucleotide sequence ID" value="NZ_JBHUOM010000002.1"/>
</dbReference>
<evidence type="ECO:0000313" key="1">
    <source>
        <dbReference type="EMBL" id="MFD2933897.1"/>
    </source>
</evidence>
<gene>
    <name evidence="1" type="ORF">ACFS25_08905</name>
</gene>
<organism evidence="1 2">
    <name type="scientific">Spirosoma flavum</name>
    <dbReference type="NCBI Taxonomy" id="2048557"/>
    <lineage>
        <taxon>Bacteria</taxon>
        <taxon>Pseudomonadati</taxon>
        <taxon>Bacteroidota</taxon>
        <taxon>Cytophagia</taxon>
        <taxon>Cytophagales</taxon>
        <taxon>Cytophagaceae</taxon>
        <taxon>Spirosoma</taxon>
    </lineage>
</organism>
<accession>A0ABW6AH96</accession>
<dbReference type="EMBL" id="JBHUOM010000002">
    <property type="protein sequence ID" value="MFD2933897.1"/>
    <property type="molecule type" value="Genomic_DNA"/>
</dbReference>
<dbReference type="Proteomes" id="UP001597512">
    <property type="component" value="Unassembled WGS sequence"/>
</dbReference>
<keyword evidence="2" id="KW-1185">Reference proteome</keyword>